<accession>A0A543D0G5</accession>
<evidence type="ECO:0000256" key="1">
    <source>
        <dbReference type="SAM" id="MobiDB-lite"/>
    </source>
</evidence>
<organism evidence="2 3">
    <name type="scientific">Pseudonocardia kunmingensis</name>
    <dbReference type="NCBI Taxonomy" id="630975"/>
    <lineage>
        <taxon>Bacteria</taxon>
        <taxon>Bacillati</taxon>
        <taxon>Actinomycetota</taxon>
        <taxon>Actinomycetes</taxon>
        <taxon>Pseudonocardiales</taxon>
        <taxon>Pseudonocardiaceae</taxon>
        <taxon>Pseudonocardia</taxon>
    </lineage>
</organism>
<feature type="region of interest" description="Disordered" evidence="1">
    <location>
        <begin position="1"/>
        <end position="38"/>
    </location>
</feature>
<evidence type="ECO:0000313" key="2">
    <source>
        <dbReference type="EMBL" id="TQM02845.1"/>
    </source>
</evidence>
<dbReference type="EMBL" id="VFPA01000006">
    <property type="protein sequence ID" value="TQM02845.1"/>
    <property type="molecule type" value="Genomic_DNA"/>
</dbReference>
<evidence type="ECO:0000313" key="3">
    <source>
        <dbReference type="Proteomes" id="UP000315677"/>
    </source>
</evidence>
<sequence length="38" mass="4062">MVEVSHTVALADAEGERDEVVARPSAQDLPADEGRPPF</sequence>
<proteinExistence type="predicted"/>
<name>A0A543D0G5_9PSEU</name>
<comment type="caution">
    <text evidence="2">The sequence shown here is derived from an EMBL/GenBank/DDBJ whole genome shotgun (WGS) entry which is preliminary data.</text>
</comment>
<reference evidence="2 3" key="1">
    <citation type="submission" date="2019-06" db="EMBL/GenBank/DDBJ databases">
        <title>Sequencing the genomes of 1000 actinobacteria strains.</title>
        <authorList>
            <person name="Klenk H.-P."/>
        </authorList>
    </citation>
    <scope>NUCLEOTIDE SEQUENCE [LARGE SCALE GENOMIC DNA]</scope>
    <source>
        <strain evidence="2 3">DSM 45301</strain>
    </source>
</reference>
<protein>
    <submittedName>
        <fullName evidence="2">Uncharacterized protein</fullName>
    </submittedName>
</protein>
<gene>
    <name evidence="2" type="ORF">FB558_7488</name>
</gene>
<keyword evidence="3" id="KW-1185">Reference proteome</keyword>
<dbReference type="Proteomes" id="UP000315677">
    <property type="component" value="Unassembled WGS sequence"/>
</dbReference>
<dbReference type="AlphaFoldDB" id="A0A543D0G5"/>